<gene>
    <name evidence="2" type="ORF">BWQ96_10073</name>
</gene>
<dbReference type="AlphaFoldDB" id="A0A2V3IDW7"/>
<protein>
    <submittedName>
        <fullName evidence="2">Uncharacterized protein</fullName>
    </submittedName>
</protein>
<dbReference type="Proteomes" id="UP000247409">
    <property type="component" value="Unassembled WGS sequence"/>
</dbReference>
<keyword evidence="3" id="KW-1185">Reference proteome</keyword>
<name>A0A2V3IDW7_9FLOR</name>
<feature type="transmembrane region" description="Helical" evidence="1">
    <location>
        <begin position="6"/>
        <end position="23"/>
    </location>
</feature>
<proteinExistence type="predicted"/>
<organism evidence="2 3">
    <name type="scientific">Gracilariopsis chorda</name>
    <dbReference type="NCBI Taxonomy" id="448386"/>
    <lineage>
        <taxon>Eukaryota</taxon>
        <taxon>Rhodophyta</taxon>
        <taxon>Florideophyceae</taxon>
        <taxon>Rhodymeniophycidae</taxon>
        <taxon>Gracilariales</taxon>
        <taxon>Gracilariaceae</taxon>
        <taxon>Gracilariopsis</taxon>
    </lineage>
</organism>
<comment type="caution">
    <text evidence="2">The sequence shown here is derived from an EMBL/GenBank/DDBJ whole genome shotgun (WGS) entry which is preliminary data.</text>
</comment>
<feature type="transmembrane region" description="Helical" evidence="1">
    <location>
        <begin position="93"/>
        <end position="117"/>
    </location>
</feature>
<keyword evidence="1" id="KW-0472">Membrane</keyword>
<dbReference type="EMBL" id="NBIV01000340">
    <property type="protein sequence ID" value="PXF40218.1"/>
    <property type="molecule type" value="Genomic_DNA"/>
</dbReference>
<keyword evidence="1" id="KW-1133">Transmembrane helix</keyword>
<accession>A0A2V3IDW7</accession>
<evidence type="ECO:0000256" key="1">
    <source>
        <dbReference type="SAM" id="Phobius"/>
    </source>
</evidence>
<evidence type="ECO:0000313" key="2">
    <source>
        <dbReference type="EMBL" id="PXF40218.1"/>
    </source>
</evidence>
<feature type="transmembrane region" description="Helical" evidence="1">
    <location>
        <begin position="32"/>
        <end position="50"/>
    </location>
</feature>
<sequence>MTLSLILSVSTVVVLFESTLRLLKPLRKSRRILLLANGVGWALMMPFMFVLHMVELECEGTERECKLEKFLFFGLIFNAKFIATGCQEKSWPAVAVLSVSVVVTVYFFGALGFSVMMSSLDIDTDGMYIGDEGVVVKREDVVGEGSAMDQSLDEAVAPGIEV</sequence>
<keyword evidence="1" id="KW-0812">Transmembrane</keyword>
<evidence type="ECO:0000313" key="3">
    <source>
        <dbReference type="Proteomes" id="UP000247409"/>
    </source>
</evidence>
<reference evidence="2 3" key="1">
    <citation type="journal article" date="2018" name="Mol. Biol. Evol.">
        <title>Analysis of the draft genome of the red seaweed Gracilariopsis chorda provides insights into genome size evolution in Rhodophyta.</title>
        <authorList>
            <person name="Lee J."/>
            <person name="Yang E.C."/>
            <person name="Graf L."/>
            <person name="Yang J.H."/>
            <person name="Qiu H."/>
            <person name="Zel Zion U."/>
            <person name="Chan C.X."/>
            <person name="Stephens T.G."/>
            <person name="Weber A.P.M."/>
            <person name="Boo G.H."/>
            <person name="Boo S.M."/>
            <person name="Kim K.M."/>
            <person name="Shin Y."/>
            <person name="Jung M."/>
            <person name="Lee S.J."/>
            <person name="Yim H.S."/>
            <person name="Lee J.H."/>
            <person name="Bhattacharya D."/>
            <person name="Yoon H.S."/>
        </authorList>
    </citation>
    <scope>NUCLEOTIDE SEQUENCE [LARGE SCALE GENOMIC DNA]</scope>
    <source>
        <strain evidence="2 3">SKKU-2015</strain>
        <tissue evidence="2">Whole body</tissue>
    </source>
</reference>